<dbReference type="AlphaFoldDB" id="A0A8H6BQ42"/>
<gene>
    <name evidence="2" type="ORF">HII12_001008</name>
</gene>
<evidence type="ECO:0000313" key="2">
    <source>
        <dbReference type="EMBL" id="KAF6015464.1"/>
    </source>
</evidence>
<accession>A0A8H6BQ42</accession>
<comment type="caution">
    <text evidence="2">The sequence shown here is derived from an EMBL/GenBank/DDBJ whole genome shotgun (WGS) entry which is preliminary data.</text>
</comment>
<feature type="compositionally biased region" description="Basic and acidic residues" evidence="1">
    <location>
        <begin position="365"/>
        <end position="374"/>
    </location>
</feature>
<evidence type="ECO:0000313" key="3">
    <source>
        <dbReference type="Proteomes" id="UP000568158"/>
    </source>
</evidence>
<feature type="region of interest" description="Disordered" evidence="1">
    <location>
        <begin position="365"/>
        <end position="394"/>
    </location>
</feature>
<dbReference type="Proteomes" id="UP000568158">
    <property type="component" value="Unassembled WGS sequence"/>
</dbReference>
<feature type="compositionally biased region" description="Acidic residues" evidence="1">
    <location>
        <begin position="375"/>
        <end position="394"/>
    </location>
</feature>
<sequence>MEPTHKNQFAEYISLFGEQSERNRSQQSPAVCQSTLRSSIKFANFVPLDIIFPHKPSTVFATSNDGTSNNVENGKFEKVDRKYGANVKSDIEIDKNSSKLYALENFLRTGDHIIVVLKNIPPRLLNASPLLEELLEYAITKLLPRYHVVKASDSKAIHLNTSFKWALLSNDYVSDTKAVFITFSDILTLHLFQKTFEFFGANEKSDCGLKIHISKKLKKPLQLLEKCIKISDCQNMQKKLGDHLSSKYEEVMDKIGLVAIENENIDTDSKATQYSVDQNALLNIPDMLLENVKTSILDFKMSASHAEEVRVRKRKLQEEKRTRLKLQYLFNDLKHEKSNERGEMQLDIDKYKGETYLVEQHSKINEHHREKDNMNDDGDDDDDDDNIPGDDIGDLDFRKQMVQQRDNKIEDEFQRRIDIQKRSEQQQLSLFSEFNTAIKNDRYLKNVIPKARKKFIKSFVDNINNSTNTVDKSFRYYTNHSNYIKYRRAMRLLEEKRDDNDCEEQALERATTDDAVTFNSSFSRRHIKKMKISIKDGLKRDL</sequence>
<reference evidence="2 3" key="1">
    <citation type="journal article" date="2020" name="Appl. Microbiol. Biotechnol.">
        <title>Targeted gene deletion in Brettanomyces bruxellensis with an expression-free CRISPR-Cas9 system.</title>
        <authorList>
            <person name="Varela C."/>
            <person name="Bartel C."/>
            <person name="Onetto C."/>
            <person name="Borneman A."/>
        </authorList>
    </citation>
    <scope>NUCLEOTIDE SEQUENCE [LARGE SCALE GENOMIC DNA]</scope>
    <source>
        <strain evidence="2 3">AWRI1613</strain>
    </source>
</reference>
<protein>
    <submittedName>
        <fullName evidence="2">Uncharacterized protein</fullName>
    </submittedName>
</protein>
<organism evidence="2 3">
    <name type="scientific">Dekkera bruxellensis</name>
    <name type="common">Brettanomyces custersii</name>
    <dbReference type="NCBI Taxonomy" id="5007"/>
    <lineage>
        <taxon>Eukaryota</taxon>
        <taxon>Fungi</taxon>
        <taxon>Dikarya</taxon>
        <taxon>Ascomycota</taxon>
        <taxon>Saccharomycotina</taxon>
        <taxon>Pichiomycetes</taxon>
        <taxon>Pichiales</taxon>
        <taxon>Pichiaceae</taxon>
        <taxon>Brettanomyces</taxon>
    </lineage>
</organism>
<name>A0A8H6BQ42_DEKBR</name>
<proteinExistence type="predicted"/>
<evidence type="ECO:0000256" key="1">
    <source>
        <dbReference type="SAM" id="MobiDB-lite"/>
    </source>
</evidence>
<dbReference type="EMBL" id="JABCYN010000010">
    <property type="protein sequence ID" value="KAF6015464.1"/>
    <property type="molecule type" value="Genomic_DNA"/>
</dbReference>